<evidence type="ECO:0000313" key="3">
    <source>
        <dbReference type="Proteomes" id="UP001301731"/>
    </source>
</evidence>
<evidence type="ECO:0000313" key="2">
    <source>
        <dbReference type="EMBL" id="WOX22641.1"/>
    </source>
</evidence>
<dbReference type="RefSeq" id="WP_318103766.1">
    <property type="nucleotide sequence ID" value="NZ_CP137573.1"/>
</dbReference>
<dbReference type="EMBL" id="CP137573">
    <property type="protein sequence ID" value="WOX22641.1"/>
    <property type="molecule type" value="Genomic_DNA"/>
</dbReference>
<accession>A0ABZ0LTW8</accession>
<name>A0ABZ0LTW8_9ACTN</name>
<sequence>MSTPERETRATEGRRGAVTMVDLLASCAAADAVSTPPREVERETESEAQGVAEPVVRQEAA</sequence>
<feature type="region of interest" description="Disordered" evidence="1">
    <location>
        <begin position="30"/>
        <end position="61"/>
    </location>
</feature>
<reference evidence="2 3" key="1">
    <citation type="submission" date="2023-10" db="EMBL/GenBank/DDBJ databases">
        <title>The genome sequence of Streptomyces sp. HUAS YS2.</title>
        <authorList>
            <person name="Mo P."/>
        </authorList>
    </citation>
    <scope>NUCLEOTIDE SEQUENCE [LARGE SCALE GENOMIC DNA]</scope>
    <source>
        <strain evidence="2 3">HUAS YS2</strain>
    </source>
</reference>
<organism evidence="2 3">
    <name type="scientific">Streptomyces solicathayae</name>
    <dbReference type="NCBI Taxonomy" id="3081768"/>
    <lineage>
        <taxon>Bacteria</taxon>
        <taxon>Bacillati</taxon>
        <taxon>Actinomycetota</taxon>
        <taxon>Actinomycetes</taxon>
        <taxon>Kitasatosporales</taxon>
        <taxon>Streptomycetaceae</taxon>
        <taxon>Streptomyces</taxon>
    </lineage>
</organism>
<gene>
    <name evidence="2" type="ORF">R2D22_15030</name>
</gene>
<evidence type="ECO:0000256" key="1">
    <source>
        <dbReference type="SAM" id="MobiDB-lite"/>
    </source>
</evidence>
<protein>
    <submittedName>
        <fullName evidence="2">Uncharacterized protein</fullName>
    </submittedName>
</protein>
<dbReference type="Proteomes" id="UP001301731">
    <property type="component" value="Chromosome"/>
</dbReference>
<keyword evidence="3" id="KW-1185">Reference proteome</keyword>
<proteinExistence type="predicted"/>